<dbReference type="PANTHER" id="PTHR34605">
    <property type="entry name" value="PHAGE_INTEGRASE DOMAIN-CONTAINING PROTEIN"/>
    <property type="match status" value="1"/>
</dbReference>
<dbReference type="GO" id="GO:0003677">
    <property type="term" value="F:DNA binding"/>
    <property type="evidence" value="ECO:0007669"/>
    <property type="project" value="InterPro"/>
</dbReference>
<organism evidence="2 3">
    <name type="scientific">Phytophthora sojae (strain P6497)</name>
    <name type="common">Soybean stem and root rot agent</name>
    <name type="synonym">Phytophthora megasperma f. sp. glycines</name>
    <dbReference type="NCBI Taxonomy" id="1094619"/>
    <lineage>
        <taxon>Eukaryota</taxon>
        <taxon>Sar</taxon>
        <taxon>Stramenopiles</taxon>
        <taxon>Oomycota</taxon>
        <taxon>Peronosporomycetes</taxon>
        <taxon>Peronosporales</taxon>
        <taxon>Peronosporaceae</taxon>
        <taxon>Phytophthora</taxon>
    </lineage>
</organism>
<name>G4Z081_PHYSP</name>
<dbReference type="InterPro" id="IPR052925">
    <property type="entry name" value="Phage_Integrase-like_Recomb"/>
</dbReference>
<dbReference type="InterPro" id="IPR013762">
    <property type="entry name" value="Integrase-like_cat_sf"/>
</dbReference>
<evidence type="ECO:0000313" key="3">
    <source>
        <dbReference type="Proteomes" id="UP000002640"/>
    </source>
</evidence>
<reference evidence="2 3" key="1">
    <citation type="journal article" date="2006" name="Science">
        <title>Phytophthora genome sequences uncover evolutionary origins and mechanisms of pathogenesis.</title>
        <authorList>
            <person name="Tyler B.M."/>
            <person name="Tripathy S."/>
            <person name="Zhang X."/>
            <person name="Dehal P."/>
            <person name="Jiang R.H."/>
            <person name="Aerts A."/>
            <person name="Arredondo F.D."/>
            <person name="Baxter L."/>
            <person name="Bensasson D."/>
            <person name="Beynon J.L."/>
            <person name="Chapman J."/>
            <person name="Damasceno C.M."/>
            <person name="Dorrance A.E."/>
            <person name="Dou D."/>
            <person name="Dickerman A.W."/>
            <person name="Dubchak I.L."/>
            <person name="Garbelotto M."/>
            <person name="Gijzen M."/>
            <person name="Gordon S.G."/>
            <person name="Govers F."/>
            <person name="Grunwald N.J."/>
            <person name="Huang W."/>
            <person name="Ivors K.L."/>
            <person name="Jones R.W."/>
            <person name="Kamoun S."/>
            <person name="Krampis K."/>
            <person name="Lamour K.H."/>
            <person name="Lee M.K."/>
            <person name="McDonald W.H."/>
            <person name="Medina M."/>
            <person name="Meijer H.J."/>
            <person name="Nordberg E.K."/>
            <person name="Maclean D.J."/>
            <person name="Ospina-Giraldo M.D."/>
            <person name="Morris P.F."/>
            <person name="Phuntumart V."/>
            <person name="Putnam N.H."/>
            <person name="Rash S."/>
            <person name="Rose J.K."/>
            <person name="Sakihama Y."/>
            <person name="Salamov A.A."/>
            <person name="Savidor A."/>
            <person name="Scheuring C.F."/>
            <person name="Smith B.M."/>
            <person name="Sobral B.W."/>
            <person name="Terry A."/>
            <person name="Torto-Alalibo T.A."/>
            <person name="Win J."/>
            <person name="Xu Z."/>
            <person name="Zhang H."/>
            <person name="Grigoriev I.V."/>
            <person name="Rokhsar D.S."/>
            <person name="Boore J.L."/>
        </authorList>
    </citation>
    <scope>NUCLEOTIDE SEQUENCE [LARGE SCALE GENOMIC DNA]</scope>
    <source>
        <strain evidence="2 3">P6497</strain>
    </source>
</reference>
<evidence type="ECO:0000313" key="2">
    <source>
        <dbReference type="EMBL" id="EGZ24638.1"/>
    </source>
</evidence>
<dbReference type="GO" id="GO:0015074">
    <property type="term" value="P:DNA integration"/>
    <property type="evidence" value="ECO:0007669"/>
    <property type="project" value="InterPro"/>
</dbReference>
<keyword evidence="1" id="KW-0233">DNA recombination</keyword>
<dbReference type="GeneID" id="20655561"/>
<keyword evidence="3" id="KW-1185">Reference proteome</keyword>
<dbReference type="Gene3D" id="1.10.443.10">
    <property type="entry name" value="Intergrase catalytic core"/>
    <property type="match status" value="1"/>
</dbReference>
<dbReference type="KEGG" id="psoj:PHYSODRAFT_482971"/>
<evidence type="ECO:0000256" key="1">
    <source>
        <dbReference type="ARBA" id="ARBA00023172"/>
    </source>
</evidence>
<dbReference type="Proteomes" id="UP000002640">
    <property type="component" value="Unassembled WGS sequence"/>
</dbReference>
<dbReference type="PANTHER" id="PTHR34605:SF3">
    <property type="entry name" value="P CELL-TYPE AGGLUTINATION PROTEIN MAP4-LIKE-RELATED"/>
    <property type="match status" value="1"/>
</dbReference>
<dbReference type="RefSeq" id="XP_009519926.1">
    <property type="nucleotide sequence ID" value="XM_009521631.1"/>
</dbReference>
<proteinExistence type="predicted"/>
<evidence type="ECO:0008006" key="4">
    <source>
        <dbReference type="Google" id="ProtNLM"/>
    </source>
</evidence>
<gene>
    <name evidence="2" type="ORF">PHYSODRAFT_482971</name>
</gene>
<dbReference type="AlphaFoldDB" id="G4Z081"/>
<dbReference type="InParanoid" id="G4Z081"/>
<protein>
    <recommendedName>
        <fullName evidence="4">Tyr recombinase domain-containing protein</fullName>
    </recommendedName>
</protein>
<sequence length="72" mass="7751">VAKVIKKAAARCGLDPMRYSTHSVRIGGATALLNAGADHLVIKLMGRWMSNAFEDYPVLSSKGTADLSRQMC</sequence>
<feature type="non-terminal residue" evidence="2">
    <location>
        <position position="1"/>
    </location>
</feature>
<dbReference type="GO" id="GO:0006310">
    <property type="term" value="P:DNA recombination"/>
    <property type="evidence" value="ECO:0007669"/>
    <property type="project" value="UniProtKB-KW"/>
</dbReference>
<dbReference type="EMBL" id="JH159152">
    <property type="protein sequence ID" value="EGZ24638.1"/>
    <property type="molecule type" value="Genomic_DNA"/>
</dbReference>
<dbReference type="SUPFAM" id="SSF56349">
    <property type="entry name" value="DNA breaking-rejoining enzymes"/>
    <property type="match status" value="1"/>
</dbReference>
<accession>G4Z081</accession>
<dbReference type="SMR" id="G4Z081"/>
<dbReference type="InterPro" id="IPR011010">
    <property type="entry name" value="DNA_brk_join_enz"/>
</dbReference>